<proteinExistence type="predicted"/>
<feature type="signal peptide" evidence="1">
    <location>
        <begin position="1"/>
        <end position="19"/>
    </location>
</feature>
<gene>
    <name evidence="2" type="ORF">EW145_g5120</name>
</gene>
<evidence type="ECO:0000256" key="1">
    <source>
        <dbReference type="SAM" id="SignalP"/>
    </source>
</evidence>
<dbReference type="OrthoDB" id="2317741at2759"/>
<dbReference type="Proteomes" id="UP000308199">
    <property type="component" value="Unassembled WGS sequence"/>
</dbReference>
<comment type="caution">
    <text evidence="2">The sequence shown here is derived from an EMBL/GenBank/DDBJ whole genome shotgun (WGS) entry which is preliminary data.</text>
</comment>
<keyword evidence="1" id="KW-0732">Signal</keyword>
<dbReference type="EMBL" id="SGPK01000294">
    <property type="protein sequence ID" value="THH05001.1"/>
    <property type="molecule type" value="Genomic_DNA"/>
</dbReference>
<feature type="chain" id="PRO_5020305872" evidence="1">
    <location>
        <begin position="20"/>
        <end position="151"/>
    </location>
</feature>
<sequence length="151" mass="16145">MKVSAIPVLLLAAAMPAFAKPRFSVWPSKLMARATDDPEVRYPLAGTVWTSGDVHNITWSTEGLSPPMCGAVMNSALFLAADDAILTDGSVGSISNPISSNFSLSRGYTEIYVRNVTSATYYQIVLKADTSDMTDEGSFSGQFVITPRAAE</sequence>
<protein>
    <submittedName>
        <fullName evidence="2">Uncharacterized protein</fullName>
    </submittedName>
</protein>
<keyword evidence="3" id="KW-1185">Reference proteome</keyword>
<evidence type="ECO:0000313" key="3">
    <source>
        <dbReference type="Proteomes" id="UP000308199"/>
    </source>
</evidence>
<accession>A0A4S4L2I5</accession>
<reference evidence="2 3" key="1">
    <citation type="submission" date="2019-02" db="EMBL/GenBank/DDBJ databases">
        <title>Genome sequencing of the rare red list fungi Phellinidium pouzarii.</title>
        <authorList>
            <person name="Buettner E."/>
            <person name="Kellner H."/>
        </authorList>
    </citation>
    <scope>NUCLEOTIDE SEQUENCE [LARGE SCALE GENOMIC DNA]</scope>
    <source>
        <strain evidence="2 3">DSM 108285</strain>
    </source>
</reference>
<name>A0A4S4L2I5_9AGAM</name>
<dbReference type="AlphaFoldDB" id="A0A4S4L2I5"/>
<evidence type="ECO:0000313" key="2">
    <source>
        <dbReference type="EMBL" id="THH05001.1"/>
    </source>
</evidence>
<organism evidence="2 3">
    <name type="scientific">Phellinidium pouzarii</name>
    <dbReference type="NCBI Taxonomy" id="167371"/>
    <lineage>
        <taxon>Eukaryota</taxon>
        <taxon>Fungi</taxon>
        <taxon>Dikarya</taxon>
        <taxon>Basidiomycota</taxon>
        <taxon>Agaricomycotina</taxon>
        <taxon>Agaricomycetes</taxon>
        <taxon>Hymenochaetales</taxon>
        <taxon>Hymenochaetaceae</taxon>
        <taxon>Phellinidium</taxon>
    </lineage>
</organism>